<name>A0ABU1RSV1_9GAMM</name>
<keyword evidence="2" id="KW-0732">Signal</keyword>
<gene>
    <name evidence="4" type="ORF">J2W94_002129</name>
</gene>
<feature type="chain" id="PRO_5046078473" evidence="2">
    <location>
        <begin position="26"/>
        <end position="577"/>
    </location>
</feature>
<dbReference type="Proteomes" id="UP001254759">
    <property type="component" value="Unassembled WGS sequence"/>
</dbReference>
<dbReference type="NCBIfam" id="NF033681">
    <property type="entry name" value="ExeM_NucH_DNase"/>
    <property type="match status" value="1"/>
</dbReference>
<dbReference type="PROSITE" id="PS51257">
    <property type="entry name" value="PROKAR_LIPOPROTEIN"/>
    <property type="match status" value="1"/>
</dbReference>
<evidence type="ECO:0000259" key="3">
    <source>
        <dbReference type="Pfam" id="PF03372"/>
    </source>
</evidence>
<comment type="caution">
    <text evidence="4">The sequence shown here is derived from an EMBL/GenBank/DDBJ whole genome shotgun (WGS) entry which is preliminary data.</text>
</comment>
<accession>A0ABU1RSV1</accession>
<feature type="signal peptide" evidence="2">
    <location>
        <begin position="1"/>
        <end position="25"/>
    </location>
</feature>
<organism evidence="4 5">
    <name type="scientific">Pseudoxanthomonas sacheonensis</name>
    <dbReference type="NCBI Taxonomy" id="443615"/>
    <lineage>
        <taxon>Bacteria</taxon>
        <taxon>Pseudomonadati</taxon>
        <taxon>Pseudomonadota</taxon>
        <taxon>Gammaproteobacteria</taxon>
        <taxon>Lysobacterales</taxon>
        <taxon>Lysobacteraceae</taxon>
        <taxon>Pseudoxanthomonas</taxon>
    </lineage>
</organism>
<dbReference type="InterPro" id="IPR036691">
    <property type="entry name" value="Endo/exonu/phosph_ase_sf"/>
</dbReference>
<dbReference type="EMBL" id="JAVDTT010000002">
    <property type="protein sequence ID" value="MDR6841844.1"/>
    <property type="molecule type" value="Genomic_DNA"/>
</dbReference>
<dbReference type="InterPro" id="IPR005135">
    <property type="entry name" value="Endo/exonuclease/phosphatase"/>
</dbReference>
<dbReference type="RefSeq" id="WP_310093007.1">
    <property type="nucleotide sequence ID" value="NZ_JAVDTT010000002.1"/>
</dbReference>
<proteinExistence type="predicted"/>
<dbReference type="SUPFAM" id="SSF56219">
    <property type="entry name" value="DNase I-like"/>
    <property type="match status" value="1"/>
</dbReference>
<dbReference type="Pfam" id="PF03372">
    <property type="entry name" value="Exo_endo_phos"/>
    <property type="match status" value="1"/>
</dbReference>
<dbReference type="CDD" id="cd04486">
    <property type="entry name" value="YhcR_OBF_like"/>
    <property type="match status" value="1"/>
</dbReference>
<evidence type="ECO:0000313" key="4">
    <source>
        <dbReference type="EMBL" id="MDR6841844.1"/>
    </source>
</evidence>
<evidence type="ECO:0000256" key="2">
    <source>
        <dbReference type="SAM" id="SignalP"/>
    </source>
</evidence>
<dbReference type="InterPro" id="IPR047971">
    <property type="entry name" value="ExeM-like"/>
</dbReference>
<dbReference type="PANTHER" id="PTHR42834:SF1">
    <property type="entry name" value="ENDONUCLEASE_EXONUCLEASE_PHOSPHATASE FAMILY PROTEIN (AFU_ORTHOLOGUE AFUA_3G09210)"/>
    <property type="match status" value="1"/>
</dbReference>
<reference evidence="4 5" key="1">
    <citation type="submission" date="2023-07" db="EMBL/GenBank/DDBJ databases">
        <title>Sorghum-associated microbial communities from plants grown in Nebraska, USA.</title>
        <authorList>
            <person name="Schachtman D."/>
        </authorList>
    </citation>
    <scope>NUCLEOTIDE SEQUENCE [LARGE SCALE GENOMIC DNA]</scope>
    <source>
        <strain evidence="4 5">BE107</strain>
    </source>
</reference>
<dbReference type="PANTHER" id="PTHR42834">
    <property type="entry name" value="ENDONUCLEASE/EXONUCLEASE/PHOSPHATASE FAMILY PROTEIN (AFU_ORTHOLOGUE AFUA_3G09210)"/>
    <property type="match status" value="1"/>
</dbReference>
<evidence type="ECO:0000256" key="1">
    <source>
        <dbReference type="SAM" id="MobiDB-lite"/>
    </source>
</evidence>
<sequence length="577" mass="62148">MTVSRFHASLLLALVCACGAASTYAAVKRSVITIGRAQGRGDRSPLEGQQVIVQGTITGNFVDGLGGFFLQDGGDGDAFTSDALFVVPPKASKTKLRTGDTVRVYGRVFEDAGDGKSVGTSTTVLAERIEPVKPAKPVPVIPTVLTAPPDRWEVLEGMLVMIDAPLSLNGTDARYAETSASFGGRLWTPSEIFAPGSERFQEVVRFNARRRIVLDDASNRRDPKTIWYMPEGVPRSGSIASGAQGIVDQRQGSYRLQLTVPLETKPTARPAAPKVAGSLRVAVFNMENLFNGDGQGSGFPTLRGAKTPAQLKAQTDKLVLTLKGLNADIAALMELENDGYGPQSSIAQFVDALNAGGGDWRYIDAQKGPGSDEIRVGLIYRKNRVSPVGKPAVLEEGPFGARSRVPLAQAFRRGKNGQVFVVVANHFKSKGCTEATGADADQRDGQSCWNALRLDSAQRLDAWLKTDPTGQRSDKKLVVGDFNAYAMEDPVRTLRERGWKDAFTVAKVPQPYSYLYGGMLGRLDHALLSPALAKRLRGAAEWHSNADEPEAEGYAGNDIEGPWRSSDHDPMVLGFDL</sequence>
<evidence type="ECO:0000313" key="5">
    <source>
        <dbReference type="Proteomes" id="UP001254759"/>
    </source>
</evidence>
<dbReference type="Gene3D" id="3.60.10.10">
    <property type="entry name" value="Endonuclease/exonuclease/phosphatase"/>
    <property type="match status" value="1"/>
</dbReference>
<feature type="domain" description="Endonuclease/exonuclease/phosphatase" evidence="3">
    <location>
        <begin position="299"/>
        <end position="568"/>
    </location>
</feature>
<feature type="region of interest" description="Disordered" evidence="1">
    <location>
        <begin position="543"/>
        <end position="567"/>
    </location>
</feature>
<keyword evidence="5" id="KW-1185">Reference proteome</keyword>
<dbReference type="CDD" id="cd10283">
    <property type="entry name" value="MnuA_DNase1-like"/>
    <property type="match status" value="1"/>
</dbReference>
<protein>
    <submittedName>
        <fullName evidence="4">Extracellular nuclease</fullName>
    </submittedName>
</protein>